<accession>A0ABV7Y8H9</accession>
<comment type="caution">
    <text evidence="10">The sequence shown here is derived from an EMBL/GenBank/DDBJ whole genome shotgun (WGS) entry which is preliminary data.</text>
</comment>
<evidence type="ECO:0000256" key="6">
    <source>
        <dbReference type="ARBA" id="ARBA00023136"/>
    </source>
</evidence>
<keyword evidence="5 7" id="KW-1133">Transmembrane helix</keyword>
<protein>
    <submittedName>
        <fullName evidence="10">ABC transporter ATP-binding protein</fullName>
    </submittedName>
</protein>
<dbReference type="CDD" id="cd07346">
    <property type="entry name" value="ABC_6TM_exporters"/>
    <property type="match status" value="1"/>
</dbReference>
<evidence type="ECO:0000313" key="10">
    <source>
        <dbReference type="EMBL" id="MFC3760887.1"/>
    </source>
</evidence>
<dbReference type="PROSITE" id="PS00211">
    <property type="entry name" value="ABC_TRANSPORTER_1"/>
    <property type="match status" value="1"/>
</dbReference>
<dbReference type="PROSITE" id="PS50893">
    <property type="entry name" value="ABC_TRANSPORTER_2"/>
    <property type="match status" value="1"/>
</dbReference>
<dbReference type="SUPFAM" id="SSF52540">
    <property type="entry name" value="P-loop containing nucleoside triphosphate hydrolases"/>
    <property type="match status" value="1"/>
</dbReference>
<dbReference type="PANTHER" id="PTHR43394:SF1">
    <property type="entry name" value="ATP-BINDING CASSETTE SUB-FAMILY B MEMBER 10, MITOCHONDRIAL"/>
    <property type="match status" value="1"/>
</dbReference>
<gene>
    <name evidence="10" type="ORF">ACFOUW_08550</name>
</gene>
<dbReference type="PROSITE" id="PS50929">
    <property type="entry name" value="ABC_TM1F"/>
    <property type="match status" value="1"/>
</dbReference>
<dbReference type="EMBL" id="JBHRZH010000006">
    <property type="protein sequence ID" value="MFC3760887.1"/>
    <property type="molecule type" value="Genomic_DNA"/>
</dbReference>
<reference evidence="11" key="1">
    <citation type="journal article" date="2019" name="Int. J. Syst. Evol. Microbiol.">
        <title>The Global Catalogue of Microorganisms (GCM) 10K type strain sequencing project: providing services to taxonomists for standard genome sequencing and annotation.</title>
        <authorList>
            <consortium name="The Broad Institute Genomics Platform"/>
            <consortium name="The Broad Institute Genome Sequencing Center for Infectious Disease"/>
            <person name="Wu L."/>
            <person name="Ma J."/>
        </authorList>
    </citation>
    <scope>NUCLEOTIDE SEQUENCE [LARGE SCALE GENOMIC DNA]</scope>
    <source>
        <strain evidence="11">CGMCC 4.7241</strain>
    </source>
</reference>
<keyword evidence="6 7" id="KW-0472">Membrane</keyword>
<proteinExistence type="predicted"/>
<dbReference type="SMART" id="SM00382">
    <property type="entry name" value="AAA"/>
    <property type="match status" value="1"/>
</dbReference>
<evidence type="ECO:0000256" key="2">
    <source>
        <dbReference type="ARBA" id="ARBA00022692"/>
    </source>
</evidence>
<feature type="transmembrane region" description="Helical" evidence="7">
    <location>
        <begin position="172"/>
        <end position="192"/>
    </location>
</feature>
<dbReference type="InterPro" id="IPR017871">
    <property type="entry name" value="ABC_transporter-like_CS"/>
</dbReference>
<dbReference type="Pfam" id="PF00005">
    <property type="entry name" value="ABC_tran"/>
    <property type="match status" value="1"/>
</dbReference>
<dbReference type="RefSeq" id="WP_205117125.1">
    <property type="nucleotide sequence ID" value="NZ_JAFBCM010000001.1"/>
</dbReference>
<evidence type="ECO:0000256" key="7">
    <source>
        <dbReference type="SAM" id="Phobius"/>
    </source>
</evidence>
<dbReference type="InterPro" id="IPR036640">
    <property type="entry name" value="ABC1_TM_sf"/>
</dbReference>
<keyword evidence="11" id="KW-1185">Reference proteome</keyword>
<dbReference type="InterPro" id="IPR011527">
    <property type="entry name" value="ABC1_TM_dom"/>
</dbReference>
<name>A0ABV7Y8H9_9ACTN</name>
<feature type="domain" description="ABC transporter" evidence="8">
    <location>
        <begin position="351"/>
        <end position="564"/>
    </location>
</feature>
<organism evidence="10 11">
    <name type="scientific">Tenggerimyces flavus</name>
    <dbReference type="NCBI Taxonomy" id="1708749"/>
    <lineage>
        <taxon>Bacteria</taxon>
        <taxon>Bacillati</taxon>
        <taxon>Actinomycetota</taxon>
        <taxon>Actinomycetes</taxon>
        <taxon>Propionibacteriales</taxon>
        <taxon>Nocardioidaceae</taxon>
        <taxon>Tenggerimyces</taxon>
    </lineage>
</organism>
<dbReference type="SUPFAM" id="SSF90123">
    <property type="entry name" value="ABC transporter transmembrane region"/>
    <property type="match status" value="1"/>
</dbReference>
<keyword evidence="4 10" id="KW-0067">ATP-binding</keyword>
<evidence type="ECO:0000259" key="8">
    <source>
        <dbReference type="PROSITE" id="PS50893"/>
    </source>
</evidence>
<dbReference type="GO" id="GO:0005524">
    <property type="term" value="F:ATP binding"/>
    <property type="evidence" value="ECO:0007669"/>
    <property type="project" value="UniProtKB-KW"/>
</dbReference>
<comment type="subcellular location">
    <subcellularLocation>
        <location evidence="1">Cell membrane</location>
        <topology evidence="1">Multi-pass membrane protein</topology>
    </subcellularLocation>
</comment>
<evidence type="ECO:0000313" key="11">
    <source>
        <dbReference type="Proteomes" id="UP001595699"/>
    </source>
</evidence>
<evidence type="ECO:0000256" key="5">
    <source>
        <dbReference type="ARBA" id="ARBA00022989"/>
    </source>
</evidence>
<feature type="transmembrane region" description="Helical" evidence="7">
    <location>
        <begin position="149"/>
        <end position="166"/>
    </location>
</feature>
<dbReference type="InterPro" id="IPR003439">
    <property type="entry name" value="ABC_transporter-like_ATP-bd"/>
</dbReference>
<dbReference type="Gene3D" id="3.40.50.300">
    <property type="entry name" value="P-loop containing nucleotide triphosphate hydrolases"/>
    <property type="match status" value="1"/>
</dbReference>
<feature type="transmembrane region" description="Helical" evidence="7">
    <location>
        <begin position="70"/>
        <end position="87"/>
    </location>
</feature>
<feature type="domain" description="ABC transmembrane type-1" evidence="9">
    <location>
        <begin position="36"/>
        <end position="316"/>
    </location>
</feature>
<dbReference type="InterPro" id="IPR039421">
    <property type="entry name" value="Type_1_exporter"/>
</dbReference>
<keyword evidence="2 7" id="KW-0812">Transmembrane</keyword>
<dbReference type="InterPro" id="IPR027417">
    <property type="entry name" value="P-loop_NTPase"/>
</dbReference>
<evidence type="ECO:0000259" key="9">
    <source>
        <dbReference type="PROSITE" id="PS50929"/>
    </source>
</evidence>
<dbReference type="Proteomes" id="UP001595699">
    <property type="component" value="Unassembled WGS sequence"/>
</dbReference>
<evidence type="ECO:0000256" key="4">
    <source>
        <dbReference type="ARBA" id="ARBA00022840"/>
    </source>
</evidence>
<keyword evidence="3" id="KW-0547">Nucleotide-binding</keyword>
<dbReference type="InterPro" id="IPR003593">
    <property type="entry name" value="AAA+_ATPase"/>
</dbReference>
<evidence type="ECO:0000256" key="1">
    <source>
        <dbReference type="ARBA" id="ARBA00004651"/>
    </source>
</evidence>
<sequence length="564" mass="60652">MPDNSTVQTLEPKPSTAGTFRAAWPYLRAHRGIVTAAVLLSLVSTFAVVMMAPAVGFATDALVDRDGQRLWVGVGLFAGLVVVRMLLLRNAEIALTRAGERFVRDLRERAIRHLAAAPLRFIEAHRSGDLLRRTTGEITDMAGFIRQDLPDLVGAVATSVLTAIVLCTYSPLLALVVIGVFTVPMVVISRWFSKDAGDAYGGEAAAEATVVATFTEGLAAREMLLQTGSTDSWIKRAQRDSDSFLDSVRNLVRVENRLHLVALIEGLTMAALLLFAGWLAVRGEITVGTVVVFVLASRNLFESLTQVVELVSRMQSTRVNLARLLNLLNVTRTGLPSARAEGSAVPLRGELVAHGVSYSYVPNVEVLHDISVRFTPGTRTGLAGRTGSGKSTLAKILTGLYVPDRGTVRFAGLDVTDIPVSVLRRRIVLVPQQVHVVAGTLADNLALVPDDPGRSDVARAVSALSLDGWVARLPNGLDTELGSRGESLSAGERQLIGLIRAALVDPAVLILDEATADIDPETAARIEIALDRLRSDRVLIVIAHREATIERLPTLVRLNEGRVV</sequence>
<feature type="transmembrane region" description="Helical" evidence="7">
    <location>
        <begin position="33"/>
        <end position="58"/>
    </location>
</feature>
<dbReference type="PANTHER" id="PTHR43394">
    <property type="entry name" value="ATP-DEPENDENT PERMEASE MDL1, MITOCHONDRIAL"/>
    <property type="match status" value="1"/>
</dbReference>
<feature type="transmembrane region" description="Helical" evidence="7">
    <location>
        <begin position="258"/>
        <end position="281"/>
    </location>
</feature>
<dbReference type="Pfam" id="PF00664">
    <property type="entry name" value="ABC_membrane"/>
    <property type="match status" value="1"/>
</dbReference>
<dbReference type="Gene3D" id="1.20.1560.10">
    <property type="entry name" value="ABC transporter type 1, transmembrane domain"/>
    <property type="match status" value="1"/>
</dbReference>
<evidence type="ECO:0000256" key="3">
    <source>
        <dbReference type="ARBA" id="ARBA00022741"/>
    </source>
</evidence>